<dbReference type="EMBL" id="JASAOG010000256">
    <property type="protein sequence ID" value="KAK0041905.1"/>
    <property type="molecule type" value="Genomic_DNA"/>
</dbReference>
<keyword evidence="3" id="KW-1185">Reference proteome</keyword>
<accession>A0AAD8AT29</accession>
<reference evidence="2" key="1">
    <citation type="journal article" date="2023" name="PLoS Negl. Trop. Dis.">
        <title>A genome sequence for Biomphalaria pfeifferi, the major vector snail for the human-infecting parasite Schistosoma mansoni.</title>
        <authorList>
            <person name="Bu L."/>
            <person name="Lu L."/>
            <person name="Laidemitt M.R."/>
            <person name="Zhang S.M."/>
            <person name="Mutuku M."/>
            <person name="Mkoji G."/>
            <person name="Steinauer M."/>
            <person name="Loker E.S."/>
        </authorList>
    </citation>
    <scope>NUCLEOTIDE SEQUENCE</scope>
    <source>
        <strain evidence="2">KasaAsao</strain>
    </source>
</reference>
<dbReference type="Proteomes" id="UP001233172">
    <property type="component" value="Unassembled WGS sequence"/>
</dbReference>
<dbReference type="AlphaFoldDB" id="A0AAD8AT29"/>
<gene>
    <name evidence="2" type="ORF">Bpfe_028625</name>
</gene>
<evidence type="ECO:0000256" key="1">
    <source>
        <dbReference type="SAM" id="MobiDB-lite"/>
    </source>
</evidence>
<evidence type="ECO:0000313" key="2">
    <source>
        <dbReference type="EMBL" id="KAK0041905.1"/>
    </source>
</evidence>
<feature type="region of interest" description="Disordered" evidence="1">
    <location>
        <begin position="79"/>
        <end position="148"/>
    </location>
</feature>
<sequence>MDVDLLLTHINAVNIHAGNPTPSTIVVSASSTRDNGHFGVLHGSSTRDNGHCNVHHGNGNNNNDSDEEVDNRTFTVANERPKHLPITHLPPQPPPRGGQVRSPAHSPTSATPTLTFSPHRHLCHASSQQHGGRNSGVTLHPGSIHRNHQHLHPLHLPHQPLLQLPQLPTQYAAPLLYHMQPHLG</sequence>
<feature type="compositionally biased region" description="Polar residues" evidence="1">
    <location>
        <begin position="125"/>
        <end position="137"/>
    </location>
</feature>
<feature type="non-terminal residue" evidence="2">
    <location>
        <position position="184"/>
    </location>
</feature>
<feature type="compositionally biased region" description="Polar residues" evidence="1">
    <location>
        <begin position="105"/>
        <end position="116"/>
    </location>
</feature>
<reference evidence="2" key="2">
    <citation type="submission" date="2023-04" db="EMBL/GenBank/DDBJ databases">
        <authorList>
            <person name="Bu L."/>
            <person name="Lu L."/>
            <person name="Laidemitt M.R."/>
            <person name="Zhang S.M."/>
            <person name="Mutuku M."/>
            <person name="Mkoji G."/>
            <person name="Steinauer M."/>
            <person name="Loker E.S."/>
        </authorList>
    </citation>
    <scope>NUCLEOTIDE SEQUENCE</scope>
    <source>
        <strain evidence="2">KasaAsao</strain>
        <tissue evidence="2">Whole Snail</tissue>
    </source>
</reference>
<proteinExistence type="predicted"/>
<name>A0AAD8AT29_BIOPF</name>
<evidence type="ECO:0000313" key="3">
    <source>
        <dbReference type="Proteomes" id="UP001233172"/>
    </source>
</evidence>
<comment type="caution">
    <text evidence="2">The sequence shown here is derived from an EMBL/GenBank/DDBJ whole genome shotgun (WGS) entry which is preliminary data.</text>
</comment>
<organism evidence="2 3">
    <name type="scientific">Biomphalaria pfeifferi</name>
    <name type="common">Bloodfluke planorb</name>
    <name type="synonym">Freshwater snail</name>
    <dbReference type="NCBI Taxonomy" id="112525"/>
    <lineage>
        <taxon>Eukaryota</taxon>
        <taxon>Metazoa</taxon>
        <taxon>Spiralia</taxon>
        <taxon>Lophotrochozoa</taxon>
        <taxon>Mollusca</taxon>
        <taxon>Gastropoda</taxon>
        <taxon>Heterobranchia</taxon>
        <taxon>Euthyneura</taxon>
        <taxon>Panpulmonata</taxon>
        <taxon>Hygrophila</taxon>
        <taxon>Lymnaeoidea</taxon>
        <taxon>Planorbidae</taxon>
        <taxon>Biomphalaria</taxon>
    </lineage>
</organism>
<protein>
    <submittedName>
        <fullName evidence="2">Uncharacterized protein</fullName>
    </submittedName>
</protein>